<evidence type="ECO:0000313" key="2">
    <source>
        <dbReference type="EMBL" id="MCY1714361.1"/>
    </source>
</evidence>
<accession>A0ABT4BTY7</accession>
<name>A0ABT4BTY7_9FIRM</name>
<protein>
    <submittedName>
        <fullName evidence="2">Uncharacterized protein</fullName>
    </submittedName>
</protein>
<reference evidence="2 3" key="1">
    <citation type="submission" date="2022-11" db="EMBL/GenBank/DDBJ databases">
        <authorList>
            <person name="Caiyu Z."/>
        </authorList>
    </citation>
    <scope>NUCLEOTIDE SEQUENCE [LARGE SCALE GENOMIC DNA]</scope>
    <source>
        <strain evidence="2 3">YR-4</strain>
    </source>
</reference>
<proteinExistence type="predicted"/>
<keyword evidence="3" id="KW-1185">Reference proteome</keyword>
<evidence type="ECO:0000313" key="3">
    <source>
        <dbReference type="Proteomes" id="UP001082703"/>
    </source>
</evidence>
<feature type="coiled-coil region" evidence="1">
    <location>
        <begin position="20"/>
        <end position="54"/>
    </location>
</feature>
<dbReference type="EMBL" id="JAPOHA010000008">
    <property type="protein sequence ID" value="MCY1714361.1"/>
    <property type="molecule type" value="Genomic_DNA"/>
</dbReference>
<gene>
    <name evidence="2" type="ORF">OUY18_08840</name>
</gene>
<dbReference type="Proteomes" id="UP001082703">
    <property type="component" value="Unassembled WGS sequence"/>
</dbReference>
<keyword evidence="1" id="KW-0175">Coiled coil</keyword>
<dbReference type="RefSeq" id="WP_268058413.1">
    <property type="nucleotide sequence ID" value="NZ_JAPOHA010000008.1"/>
</dbReference>
<evidence type="ECO:0000256" key="1">
    <source>
        <dbReference type="SAM" id="Coils"/>
    </source>
</evidence>
<organism evidence="2 3">
    <name type="scientific">Caproiciproducens galactitolivorans</name>
    <dbReference type="NCBI Taxonomy" id="642589"/>
    <lineage>
        <taxon>Bacteria</taxon>
        <taxon>Bacillati</taxon>
        <taxon>Bacillota</taxon>
        <taxon>Clostridia</taxon>
        <taxon>Eubacteriales</taxon>
        <taxon>Acutalibacteraceae</taxon>
        <taxon>Caproiciproducens</taxon>
    </lineage>
</organism>
<comment type="caution">
    <text evidence="2">The sequence shown here is derived from an EMBL/GenBank/DDBJ whole genome shotgun (WGS) entry which is preliminary data.</text>
</comment>
<sequence>MPRGVQKSVEERIAVIDQEIGEMNERQKNIETKIKNLEAKKQMLLNEKKQSKLAELASLLEESKLSPEEAIQKLTESKSGKESA</sequence>